<dbReference type="WBParaSite" id="nRc.2.0.1.t23238-RA">
    <property type="protein sequence ID" value="nRc.2.0.1.t23238-RA"/>
    <property type="gene ID" value="nRc.2.0.1.g23238"/>
</dbReference>
<protein>
    <submittedName>
        <fullName evidence="4">Uncharacterized protein</fullName>
    </submittedName>
</protein>
<proteinExistence type="predicted"/>
<dbReference type="Proteomes" id="UP000887565">
    <property type="component" value="Unplaced"/>
</dbReference>
<evidence type="ECO:0000313" key="4">
    <source>
        <dbReference type="WBParaSite" id="nRc.2.0.1.t23238-RA"/>
    </source>
</evidence>
<keyword evidence="1" id="KW-0175">Coiled coil</keyword>
<evidence type="ECO:0000256" key="2">
    <source>
        <dbReference type="SAM" id="MobiDB-lite"/>
    </source>
</evidence>
<evidence type="ECO:0000313" key="3">
    <source>
        <dbReference type="Proteomes" id="UP000887565"/>
    </source>
</evidence>
<organism evidence="3 4">
    <name type="scientific">Romanomermis culicivorax</name>
    <name type="common">Nematode worm</name>
    <dbReference type="NCBI Taxonomy" id="13658"/>
    <lineage>
        <taxon>Eukaryota</taxon>
        <taxon>Metazoa</taxon>
        <taxon>Ecdysozoa</taxon>
        <taxon>Nematoda</taxon>
        <taxon>Enoplea</taxon>
        <taxon>Dorylaimia</taxon>
        <taxon>Mermithida</taxon>
        <taxon>Mermithoidea</taxon>
        <taxon>Mermithidae</taxon>
        <taxon>Romanomermis</taxon>
    </lineage>
</organism>
<sequence>MEEDPKQKIKLQRKQMERELKENMALMNAKMEYLKRKMGFPKKEDAMPAVEQKVMEPPSPMKVDDNSATNKLVIDQNVAEMLDSEMRDSKEVINFSTDGTAPGLYSAKSVQSMREKGWSDEKI</sequence>
<accession>A0A915J9S1</accession>
<feature type="coiled-coil region" evidence="1">
    <location>
        <begin position="6"/>
        <end position="37"/>
    </location>
</feature>
<keyword evidence="3" id="KW-1185">Reference proteome</keyword>
<name>A0A915J9S1_ROMCU</name>
<feature type="compositionally biased region" description="Basic and acidic residues" evidence="2">
    <location>
        <begin position="113"/>
        <end position="123"/>
    </location>
</feature>
<feature type="region of interest" description="Disordered" evidence="2">
    <location>
        <begin position="94"/>
        <end position="123"/>
    </location>
</feature>
<dbReference type="AlphaFoldDB" id="A0A915J9S1"/>
<reference evidence="4" key="1">
    <citation type="submission" date="2022-11" db="UniProtKB">
        <authorList>
            <consortium name="WormBaseParasite"/>
        </authorList>
    </citation>
    <scope>IDENTIFICATION</scope>
</reference>
<evidence type="ECO:0000256" key="1">
    <source>
        <dbReference type="SAM" id="Coils"/>
    </source>
</evidence>